<feature type="region of interest" description="Disordered" evidence="1">
    <location>
        <begin position="1"/>
        <end position="60"/>
    </location>
</feature>
<reference evidence="2" key="1">
    <citation type="submission" date="2016-03" db="EMBL/GenBank/DDBJ databases">
        <title>Mechanisms controlling the formation of the plant cell surface in tip-growing cells are functionally conserved among land plants.</title>
        <authorList>
            <person name="Honkanen S."/>
            <person name="Jones V.A."/>
            <person name="Morieri G."/>
            <person name="Champion C."/>
            <person name="Hetherington A.J."/>
            <person name="Kelly S."/>
            <person name="Saint-Marcoux D."/>
            <person name="Proust H."/>
            <person name="Prescott H."/>
            <person name="Dolan L."/>
        </authorList>
    </citation>
    <scope>NUCLEOTIDE SEQUENCE [LARGE SCALE GENOMIC DNA]</scope>
    <source>
        <tissue evidence="2">Whole gametophyte</tissue>
    </source>
</reference>
<feature type="compositionally biased region" description="Basic and acidic residues" evidence="1">
    <location>
        <begin position="43"/>
        <end position="59"/>
    </location>
</feature>
<feature type="compositionally biased region" description="Basic and acidic residues" evidence="1">
    <location>
        <begin position="1"/>
        <end position="19"/>
    </location>
</feature>
<name>A0A176W420_MARPO</name>
<accession>A0A176W420</accession>
<organism evidence="2 3">
    <name type="scientific">Marchantia polymorpha subsp. ruderalis</name>
    <dbReference type="NCBI Taxonomy" id="1480154"/>
    <lineage>
        <taxon>Eukaryota</taxon>
        <taxon>Viridiplantae</taxon>
        <taxon>Streptophyta</taxon>
        <taxon>Embryophyta</taxon>
        <taxon>Marchantiophyta</taxon>
        <taxon>Marchantiopsida</taxon>
        <taxon>Marchantiidae</taxon>
        <taxon>Marchantiales</taxon>
        <taxon>Marchantiaceae</taxon>
        <taxon>Marchantia</taxon>
    </lineage>
</organism>
<protein>
    <submittedName>
        <fullName evidence="2">Uncharacterized protein</fullName>
    </submittedName>
</protein>
<proteinExistence type="predicted"/>
<gene>
    <name evidence="2" type="ORF">AXG93_2167s1070</name>
</gene>
<dbReference type="SUPFAM" id="SSF103642">
    <property type="entry name" value="Sec-C motif"/>
    <property type="match status" value="1"/>
</dbReference>
<evidence type="ECO:0000256" key="1">
    <source>
        <dbReference type="SAM" id="MobiDB-lite"/>
    </source>
</evidence>
<dbReference type="InterPro" id="IPR004027">
    <property type="entry name" value="SEC_C_motif"/>
</dbReference>
<evidence type="ECO:0000313" key="2">
    <source>
        <dbReference type="EMBL" id="OAE27778.1"/>
    </source>
</evidence>
<dbReference type="Pfam" id="PF02810">
    <property type="entry name" value="SEC-C"/>
    <property type="match status" value="1"/>
</dbReference>
<dbReference type="Gene3D" id="3.10.450.50">
    <property type="match status" value="1"/>
</dbReference>
<keyword evidence="3" id="KW-1185">Reference proteome</keyword>
<dbReference type="EMBL" id="LVLJ01001832">
    <property type="protein sequence ID" value="OAE27778.1"/>
    <property type="molecule type" value="Genomic_DNA"/>
</dbReference>
<evidence type="ECO:0000313" key="3">
    <source>
        <dbReference type="Proteomes" id="UP000077202"/>
    </source>
</evidence>
<comment type="caution">
    <text evidence="2">The sequence shown here is derived from an EMBL/GenBank/DDBJ whole genome shotgun (WGS) entry which is preliminary data.</text>
</comment>
<feature type="region of interest" description="Disordered" evidence="1">
    <location>
        <begin position="209"/>
        <end position="241"/>
    </location>
</feature>
<dbReference type="Proteomes" id="UP000077202">
    <property type="component" value="Unassembled WGS sequence"/>
</dbReference>
<sequence>MTGRSYHGEEHYNSVRPVDDDGTGPPKLDSVKAATKLVNEAPPAKDGKKQGKKPTKVEGKSPATVKLVMAGSGCSDSAYVKQVLDDCHGDTSAAIEYIIAEKNFSEEIYQSARDMEETLSKAEFEGSKSTELPQFEHELETNNLLLEEALEGISDDESKTKLSKSKEVETGSTARQVVSRNKACPCGSKKKYKVCCGAVQHKPTVTILTSGPERSLSNKARKDKSRAAKASSLVEKSSDRPSCSKEIHSAALHPLYVAKMFILQTVVSRSDADDNLHGGQGQQLPGHVLGTVCASRRRQKPRPCRSRWNPEACMQHDAAVDRSGCKCFGGSFGLRTGMQQNVPGSKIPQSNLYSSTRFCLCATLMRFRFVLSSIGRSLYYCCLNRTSNDGMACIASSRQAKG</sequence>
<dbReference type="AlphaFoldDB" id="A0A176W420"/>